<feature type="transmembrane region" description="Helical" evidence="2">
    <location>
        <begin position="27"/>
        <end position="46"/>
    </location>
</feature>
<name>A0A9D1WE94_9GAMM</name>
<reference evidence="3" key="1">
    <citation type="journal article" date="2021" name="PeerJ">
        <title>Extensive microbial diversity within the chicken gut microbiome revealed by metagenomics and culture.</title>
        <authorList>
            <person name="Gilroy R."/>
            <person name="Ravi A."/>
            <person name="Getino M."/>
            <person name="Pursley I."/>
            <person name="Horton D.L."/>
            <person name="Alikhan N.F."/>
            <person name="Baker D."/>
            <person name="Gharbi K."/>
            <person name="Hall N."/>
            <person name="Watson M."/>
            <person name="Adriaenssens E.M."/>
            <person name="Foster-Nyarko E."/>
            <person name="Jarju S."/>
            <person name="Secka A."/>
            <person name="Antonio M."/>
            <person name="Oren A."/>
            <person name="Chaudhuri R.R."/>
            <person name="La Ragione R."/>
            <person name="Hildebrand F."/>
            <person name="Pallen M.J."/>
        </authorList>
    </citation>
    <scope>NUCLEOTIDE SEQUENCE</scope>
    <source>
        <strain evidence="3">USASDec5-558</strain>
    </source>
</reference>
<reference evidence="3" key="2">
    <citation type="submission" date="2021-04" db="EMBL/GenBank/DDBJ databases">
        <authorList>
            <person name="Gilroy R."/>
        </authorList>
    </citation>
    <scope>NUCLEOTIDE SEQUENCE</scope>
    <source>
        <strain evidence="3">USASDec5-558</strain>
    </source>
</reference>
<evidence type="ECO:0000313" key="3">
    <source>
        <dbReference type="EMBL" id="HIX57569.1"/>
    </source>
</evidence>
<keyword evidence="2" id="KW-0812">Transmembrane</keyword>
<feature type="transmembrane region" description="Helical" evidence="2">
    <location>
        <begin position="121"/>
        <end position="144"/>
    </location>
</feature>
<dbReference type="PANTHER" id="PTHR34980:SF2">
    <property type="entry name" value="INNER MEMBRANE PROTEIN YHAH-RELATED"/>
    <property type="match status" value="1"/>
</dbReference>
<gene>
    <name evidence="3" type="ORF">H9850_08895</name>
</gene>
<feature type="compositionally biased region" description="Basic and acidic residues" evidence="1">
    <location>
        <begin position="252"/>
        <end position="265"/>
    </location>
</feature>
<dbReference type="Proteomes" id="UP000886829">
    <property type="component" value="Unassembled WGS sequence"/>
</dbReference>
<evidence type="ECO:0000313" key="4">
    <source>
        <dbReference type="Proteomes" id="UP000886829"/>
    </source>
</evidence>
<protein>
    <submittedName>
        <fullName evidence="3">DUF805 domain-containing protein</fullName>
    </submittedName>
</protein>
<dbReference type="EMBL" id="DXEV01000174">
    <property type="protein sequence ID" value="HIX57569.1"/>
    <property type="molecule type" value="Genomic_DNA"/>
</dbReference>
<dbReference type="PANTHER" id="PTHR34980">
    <property type="entry name" value="INNER MEMBRANE PROTEIN-RELATED-RELATED"/>
    <property type="match status" value="1"/>
</dbReference>
<keyword evidence="2" id="KW-1133">Transmembrane helix</keyword>
<feature type="region of interest" description="Disordered" evidence="1">
    <location>
        <begin position="179"/>
        <end position="265"/>
    </location>
</feature>
<organism evidence="3 4">
    <name type="scientific">Candidatus Anaerobiospirillum pullistercoris</name>
    <dbReference type="NCBI Taxonomy" id="2838452"/>
    <lineage>
        <taxon>Bacteria</taxon>
        <taxon>Pseudomonadati</taxon>
        <taxon>Pseudomonadota</taxon>
        <taxon>Gammaproteobacteria</taxon>
        <taxon>Aeromonadales</taxon>
        <taxon>Succinivibrionaceae</taxon>
        <taxon>Anaerobiospirillum</taxon>
    </lineage>
</organism>
<feature type="compositionally biased region" description="Basic and acidic residues" evidence="1">
    <location>
        <begin position="212"/>
        <end position="221"/>
    </location>
</feature>
<feature type="compositionally biased region" description="Basic and acidic residues" evidence="1">
    <location>
        <begin position="231"/>
        <end position="244"/>
    </location>
</feature>
<keyword evidence="2" id="KW-0472">Membrane</keyword>
<dbReference type="InterPro" id="IPR008523">
    <property type="entry name" value="DUF805"/>
</dbReference>
<evidence type="ECO:0000256" key="2">
    <source>
        <dbReference type="SAM" id="Phobius"/>
    </source>
</evidence>
<sequence length="265" mass="30411">MNFKESLLTCLRYKIVNLRDRASRSEYWWFFLFAFALQQVIGFLTVLPGGMYLTIAILLYVGWAQIAVTVRRLHDLNYSGKWLWFAYGPAFMGIFLMIYAGGLDPETLAAVEDGNVPENDLLTYGSFLTIIGFVLSFGVMILCAKAGTVGDNRFGPDPLQQRRNARQYQGFGQGQSFGQGYGQGFGQNQQNQQEQQWQQSQFGQNPNYDQNQEPRRERDDGLYEQDPWAQFEDRDAQFSQRDGEFGFNANAPEDKETYIDPKKRS</sequence>
<accession>A0A9D1WE94</accession>
<dbReference type="AlphaFoldDB" id="A0A9D1WE94"/>
<dbReference type="Pfam" id="PF05656">
    <property type="entry name" value="DUF805"/>
    <property type="match status" value="1"/>
</dbReference>
<feature type="transmembrane region" description="Helical" evidence="2">
    <location>
        <begin position="52"/>
        <end position="70"/>
    </location>
</feature>
<evidence type="ECO:0000256" key="1">
    <source>
        <dbReference type="SAM" id="MobiDB-lite"/>
    </source>
</evidence>
<feature type="compositionally biased region" description="Low complexity" evidence="1">
    <location>
        <begin position="186"/>
        <end position="204"/>
    </location>
</feature>
<feature type="transmembrane region" description="Helical" evidence="2">
    <location>
        <begin position="82"/>
        <end position="101"/>
    </location>
</feature>
<dbReference type="GO" id="GO:0005886">
    <property type="term" value="C:plasma membrane"/>
    <property type="evidence" value="ECO:0007669"/>
    <property type="project" value="TreeGrafter"/>
</dbReference>
<proteinExistence type="predicted"/>
<comment type="caution">
    <text evidence="3">The sequence shown here is derived from an EMBL/GenBank/DDBJ whole genome shotgun (WGS) entry which is preliminary data.</text>
</comment>